<comment type="caution">
    <text evidence="2">The sequence shown here is derived from an EMBL/GenBank/DDBJ whole genome shotgun (WGS) entry which is preliminary data.</text>
</comment>
<dbReference type="Gene3D" id="1.20.120.160">
    <property type="entry name" value="HPT domain"/>
    <property type="match status" value="1"/>
</dbReference>
<name>A0A1E8PJP9_9BURK</name>
<dbReference type="Proteomes" id="UP000092634">
    <property type="component" value="Unassembled WGS sequence"/>
</dbReference>
<accession>A0A1E8PJP9</accession>
<dbReference type="EMBL" id="MAQB02000013">
    <property type="protein sequence ID" value="OFJ46486.1"/>
    <property type="molecule type" value="Genomic_DNA"/>
</dbReference>
<organism evidence="2 3">
    <name type="scientific">Janthinobacterium lividum</name>
    <dbReference type="NCBI Taxonomy" id="29581"/>
    <lineage>
        <taxon>Bacteria</taxon>
        <taxon>Pseudomonadati</taxon>
        <taxon>Pseudomonadota</taxon>
        <taxon>Betaproteobacteria</taxon>
        <taxon>Burkholderiales</taxon>
        <taxon>Oxalobacteraceae</taxon>
        <taxon>Janthinobacterium</taxon>
    </lineage>
</organism>
<gene>
    <name evidence="2" type="ORF">BA896_021625</name>
</gene>
<dbReference type="AlphaFoldDB" id="A0A1E8PJP9"/>
<keyword evidence="1" id="KW-0812">Transmembrane</keyword>
<feature type="transmembrane region" description="Helical" evidence="1">
    <location>
        <begin position="20"/>
        <end position="39"/>
    </location>
</feature>
<dbReference type="SUPFAM" id="SSF47226">
    <property type="entry name" value="Histidine-containing phosphotransfer domain, HPT domain"/>
    <property type="match status" value="1"/>
</dbReference>
<evidence type="ECO:0000313" key="3">
    <source>
        <dbReference type="Proteomes" id="UP000092634"/>
    </source>
</evidence>
<evidence type="ECO:0000313" key="2">
    <source>
        <dbReference type="EMBL" id="OFJ46486.1"/>
    </source>
</evidence>
<evidence type="ECO:0008006" key="4">
    <source>
        <dbReference type="Google" id="ProtNLM"/>
    </source>
</evidence>
<proteinExistence type="predicted"/>
<evidence type="ECO:0000256" key="1">
    <source>
        <dbReference type="SAM" id="Phobius"/>
    </source>
</evidence>
<protein>
    <recommendedName>
        <fullName evidence="4">Hpt domain-containing protein</fullName>
    </recommendedName>
</protein>
<reference evidence="2 3" key="1">
    <citation type="submission" date="2016-10" db="EMBL/GenBank/DDBJ databases">
        <title>Updated version of Genome Assembly of Janthinobacterium lividum ERGS5:01.</title>
        <authorList>
            <person name="Kumar R."/>
            <person name="Acharya V."/>
            <person name="Singh D."/>
        </authorList>
    </citation>
    <scope>NUCLEOTIDE SEQUENCE [LARGE SCALE GENOMIC DNA]</scope>
    <source>
        <strain evidence="2 3">ERGS5:01</strain>
    </source>
</reference>
<keyword evidence="1" id="KW-0472">Membrane</keyword>
<dbReference type="InterPro" id="IPR036641">
    <property type="entry name" value="HPT_dom_sf"/>
</dbReference>
<dbReference type="GO" id="GO:0000160">
    <property type="term" value="P:phosphorelay signal transduction system"/>
    <property type="evidence" value="ECO:0007669"/>
    <property type="project" value="InterPro"/>
</dbReference>
<sequence length="219" mass="23677">MAMNALLAVHPGLRCDNVSLVGPSLALAGLLLLLAALLWHRLLWHRLRWQPAARAPAASARVADLHQQLPKRRATLPAKAPGTAAPPESEPLDQPPFQLAHLDAMFGCDRRLQGEILALFMAETRDRLAGIAHALRCERLAPARMLAQEIVDSSAAIGLLPLQALARQAVHAGFSNDIGALRHLHARLLKALEALSQAVTALQTATALAHDCDDFRHRP</sequence>
<keyword evidence="1" id="KW-1133">Transmembrane helix</keyword>